<organism evidence="2">
    <name type="scientific">Rhizophora mucronata</name>
    <name type="common">Asiatic mangrove</name>
    <dbReference type="NCBI Taxonomy" id="61149"/>
    <lineage>
        <taxon>Eukaryota</taxon>
        <taxon>Viridiplantae</taxon>
        <taxon>Streptophyta</taxon>
        <taxon>Embryophyta</taxon>
        <taxon>Tracheophyta</taxon>
        <taxon>Spermatophyta</taxon>
        <taxon>Magnoliopsida</taxon>
        <taxon>eudicotyledons</taxon>
        <taxon>Gunneridae</taxon>
        <taxon>Pentapetalae</taxon>
        <taxon>rosids</taxon>
        <taxon>fabids</taxon>
        <taxon>Malpighiales</taxon>
        <taxon>Rhizophoraceae</taxon>
        <taxon>Rhizophora</taxon>
    </lineage>
</organism>
<evidence type="ECO:0000256" key="1">
    <source>
        <dbReference type="SAM" id="Phobius"/>
    </source>
</evidence>
<reference evidence="2" key="1">
    <citation type="submission" date="2018-02" db="EMBL/GenBank/DDBJ databases">
        <title>Rhizophora mucronata_Transcriptome.</title>
        <authorList>
            <person name="Meera S.P."/>
            <person name="Sreeshan A."/>
            <person name="Augustine A."/>
        </authorList>
    </citation>
    <scope>NUCLEOTIDE SEQUENCE</scope>
    <source>
        <tissue evidence="2">Leaf</tissue>
    </source>
</reference>
<sequence>MTTEVCNKKDEDEDISEDEMDDIFNIKSVIYQILFFISVCIHLTFFFYILESNLFIKHVCFVQVDIKFMSFQHPNDFI</sequence>
<proteinExistence type="predicted"/>
<keyword evidence="1" id="KW-0472">Membrane</keyword>
<evidence type="ECO:0008006" key="3">
    <source>
        <dbReference type="Google" id="ProtNLM"/>
    </source>
</evidence>
<protein>
    <recommendedName>
        <fullName evidence="3">Transmembrane protein</fullName>
    </recommendedName>
</protein>
<keyword evidence="1" id="KW-0812">Transmembrane</keyword>
<name>A0A2P2MKH5_RHIMU</name>
<dbReference type="EMBL" id="GGEC01050198">
    <property type="protein sequence ID" value="MBX30682.1"/>
    <property type="molecule type" value="Transcribed_RNA"/>
</dbReference>
<keyword evidence="1" id="KW-1133">Transmembrane helix</keyword>
<feature type="transmembrane region" description="Helical" evidence="1">
    <location>
        <begin position="29"/>
        <end position="50"/>
    </location>
</feature>
<evidence type="ECO:0000313" key="2">
    <source>
        <dbReference type="EMBL" id="MBX30682.1"/>
    </source>
</evidence>
<dbReference type="AlphaFoldDB" id="A0A2P2MKH5"/>
<accession>A0A2P2MKH5</accession>